<sequence length="156" mass="16976">MPGLSCASSDYSSSSSSYSSSSSSSSSSDSSSRLPPPPPRTRRLSFVPTVTALPIPVRTEYSGTERSGMYFCGEDLSRLAHRNAREFAAEGWCWREAIEEEELISVVGGGAEGALIHPSSFAKDPVFMDHYERGGRAVTDEYVERWTQSGHDLGLE</sequence>
<feature type="compositionally biased region" description="Low complexity" evidence="1">
    <location>
        <begin position="8"/>
        <end position="33"/>
    </location>
</feature>
<proteinExistence type="predicted"/>
<organism evidence="2 3">
    <name type="scientific">Tetraparma gracilis</name>
    <dbReference type="NCBI Taxonomy" id="2962635"/>
    <lineage>
        <taxon>Eukaryota</taxon>
        <taxon>Sar</taxon>
        <taxon>Stramenopiles</taxon>
        <taxon>Ochrophyta</taxon>
        <taxon>Bolidophyceae</taxon>
        <taxon>Parmales</taxon>
        <taxon>Triparmaceae</taxon>
        <taxon>Tetraparma</taxon>
    </lineage>
</organism>
<keyword evidence="3" id="KW-1185">Reference proteome</keyword>
<name>A0ABQ6MF01_9STRA</name>
<dbReference type="Proteomes" id="UP001165060">
    <property type="component" value="Unassembled WGS sequence"/>
</dbReference>
<evidence type="ECO:0000313" key="2">
    <source>
        <dbReference type="EMBL" id="GMI25099.1"/>
    </source>
</evidence>
<evidence type="ECO:0000313" key="3">
    <source>
        <dbReference type="Proteomes" id="UP001165060"/>
    </source>
</evidence>
<dbReference type="EMBL" id="BRYB01002767">
    <property type="protein sequence ID" value="GMI25099.1"/>
    <property type="molecule type" value="Genomic_DNA"/>
</dbReference>
<comment type="caution">
    <text evidence="2">The sequence shown here is derived from an EMBL/GenBank/DDBJ whole genome shotgun (WGS) entry which is preliminary data.</text>
</comment>
<gene>
    <name evidence="2" type="ORF">TeGR_g4458</name>
</gene>
<protein>
    <submittedName>
        <fullName evidence="2">Uncharacterized protein</fullName>
    </submittedName>
</protein>
<feature type="region of interest" description="Disordered" evidence="1">
    <location>
        <begin position="1"/>
        <end position="44"/>
    </location>
</feature>
<accession>A0ABQ6MF01</accession>
<evidence type="ECO:0000256" key="1">
    <source>
        <dbReference type="SAM" id="MobiDB-lite"/>
    </source>
</evidence>
<reference evidence="2 3" key="1">
    <citation type="journal article" date="2023" name="Commun. Biol.">
        <title>Genome analysis of Parmales, the sister group of diatoms, reveals the evolutionary specialization of diatoms from phago-mixotrophs to photoautotrophs.</title>
        <authorList>
            <person name="Ban H."/>
            <person name="Sato S."/>
            <person name="Yoshikawa S."/>
            <person name="Yamada K."/>
            <person name="Nakamura Y."/>
            <person name="Ichinomiya M."/>
            <person name="Sato N."/>
            <person name="Blanc-Mathieu R."/>
            <person name="Endo H."/>
            <person name="Kuwata A."/>
            <person name="Ogata H."/>
        </authorList>
    </citation>
    <scope>NUCLEOTIDE SEQUENCE [LARGE SCALE GENOMIC DNA]</scope>
</reference>